<sequence length="426" mass="47354">MKGWKKKNSNSETVHAHSSAAPPPCTNGGGKTAEEEEWRENLGESSKLQVAEQAFEEEEGEDQDSESEKEYEQIEEPEGERKKLADGYYEIEAVRRKRIRKGQVHYLIKCADQCTGMCVERRGWSEAANTWEPVKNLVQCSDVIEAFEESLKSGKSRLTRRRKRKSSIPQILPKKKQQQQQHQSPACVTYNVPSNVVRTAEPFPRLNDLTCKNVNGETNINGVNSVEISKKVCENGVSLTREEEMQNELNLKLCELKGAAAISMEDADSVAKYSQEDRLTGVVSLGNGFHRTNGVDPVKSGPCTGAKKRKSGSVKRFKKDPGSCSVDDSKVAVASRAMGFQNPGGDNANCTNKYEDSRRMCAITQIVKPISYKASTSNNVQEVFVAFEAVRCDGTKVTVDNNFLKANNPLLLIDFYEKHLRCSPAS</sequence>
<feature type="compositionally biased region" description="Acidic residues" evidence="3">
    <location>
        <begin position="54"/>
        <end position="65"/>
    </location>
</feature>
<dbReference type="AlphaFoldDB" id="A0ABD3RUV6"/>
<reference evidence="5 6" key="1">
    <citation type="submission" date="2024-12" db="EMBL/GenBank/DDBJ databases">
        <title>The unique morphological basis and parallel evolutionary history of personate flowers in Penstemon.</title>
        <authorList>
            <person name="Depatie T.H."/>
            <person name="Wessinger C.A."/>
        </authorList>
    </citation>
    <scope>NUCLEOTIDE SEQUENCE [LARGE SCALE GENOMIC DNA]</scope>
    <source>
        <strain evidence="5">WTNN_2</strain>
        <tissue evidence="5">Leaf</tissue>
    </source>
</reference>
<proteinExistence type="predicted"/>
<evidence type="ECO:0000313" key="5">
    <source>
        <dbReference type="EMBL" id="KAL3815175.1"/>
    </source>
</evidence>
<dbReference type="InterPro" id="IPR044251">
    <property type="entry name" value="LHP1-like"/>
</dbReference>
<dbReference type="SMART" id="SM00298">
    <property type="entry name" value="CHROMO"/>
    <property type="match status" value="1"/>
</dbReference>
<name>A0ABD3RUV6_9LAMI</name>
<dbReference type="Proteomes" id="UP001634393">
    <property type="component" value="Unassembled WGS sequence"/>
</dbReference>
<feature type="region of interest" description="Disordered" evidence="3">
    <location>
        <begin position="1"/>
        <end position="80"/>
    </location>
</feature>
<dbReference type="InterPro" id="IPR000953">
    <property type="entry name" value="Chromo/chromo_shadow_dom"/>
</dbReference>
<evidence type="ECO:0000256" key="3">
    <source>
        <dbReference type="SAM" id="MobiDB-lite"/>
    </source>
</evidence>
<feature type="domain" description="Chromo" evidence="4">
    <location>
        <begin position="89"/>
        <end position="159"/>
    </location>
</feature>
<evidence type="ECO:0000256" key="2">
    <source>
        <dbReference type="ARBA" id="ARBA00023242"/>
    </source>
</evidence>
<gene>
    <name evidence="5" type="ORF">ACJIZ3_016443</name>
</gene>
<dbReference type="PANTHER" id="PTHR47240">
    <property type="entry name" value="CHROMO DOMAIN-CONTAINING PROTEIN LHP1"/>
    <property type="match status" value="1"/>
</dbReference>
<keyword evidence="6" id="KW-1185">Reference proteome</keyword>
<dbReference type="CDD" id="cd00024">
    <property type="entry name" value="CD_CSD"/>
    <property type="match status" value="1"/>
</dbReference>
<dbReference type="GO" id="GO:0005634">
    <property type="term" value="C:nucleus"/>
    <property type="evidence" value="ECO:0007669"/>
    <property type="project" value="UniProtKB-SubCell"/>
</dbReference>
<evidence type="ECO:0000256" key="1">
    <source>
        <dbReference type="ARBA" id="ARBA00004123"/>
    </source>
</evidence>
<keyword evidence="2" id="KW-0539">Nucleus</keyword>
<evidence type="ECO:0000259" key="4">
    <source>
        <dbReference type="PROSITE" id="PS50013"/>
    </source>
</evidence>
<dbReference type="SUPFAM" id="SSF54160">
    <property type="entry name" value="Chromo domain-like"/>
    <property type="match status" value="1"/>
</dbReference>
<comment type="subcellular location">
    <subcellularLocation>
        <location evidence="1">Nucleus</location>
    </subcellularLocation>
</comment>
<comment type="caution">
    <text evidence="5">The sequence shown here is derived from an EMBL/GenBank/DDBJ whole genome shotgun (WGS) entry which is preliminary data.</text>
</comment>
<protein>
    <recommendedName>
        <fullName evidence="4">Chromo domain-containing protein</fullName>
    </recommendedName>
</protein>
<evidence type="ECO:0000313" key="6">
    <source>
        <dbReference type="Proteomes" id="UP001634393"/>
    </source>
</evidence>
<feature type="compositionally biased region" description="Basic residues" evidence="3">
    <location>
        <begin position="154"/>
        <end position="166"/>
    </location>
</feature>
<dbReference type="PANTHER" id="PTHR47240:SF2">
    <property type="entry name" value="CHROMO DOMAIN-CONTAINING PROTEIN LHP1"/>
    <property type="match status" value="1"/>
</dbReference>
<accession>A0ABD3RUV6</accession>
<dbReference type="EMBL" id="JBJXBP010000008">
    <property type="protein sequence ID" value="KAL3815175.1"/>
    <property type="molecule type" value="Genomic_DNA"/>
</dbReference>
<dbReference type="PROSITE" id="PS50013">
    <property type="entry name" value="CHROMO_2"/>
    <property type="match status" value="1"/>
</dbReference>
<dbReference type="InterPro" id="IPR008251">
    <property type="entry name" value="Chromo_shadow_dom"/>
</dbReference>
<dbReference type="Gene3D" id="2.40.50.40">
    <property type="match status" value="1"/>
</dbReference>
<dbReference type="SMART" id="SM00300">
    <property type="entry name" value="ChSh"/>
    <property type="match status" value="1"/>
</dbReference>
<feature type="region of interest" description="Disordered" evidence="3">
    <location>
        <begin position="296"/>
        <end position="319"/>
    </location>
</feature>
<dbReference type="InterPro" id="IPR016197">
    <property type="entry name" value="Chromo-like_dom_sf"/>
</dbReference>
<feature type="compositionally biased region" description="Basic residues" evidence="3">
    <location>
        <begin position="306"/>
        <end position="318"/>
    </location>
</feature>
<organism evidence="5 6">
    <name type="scientific">Penstemon smallii</name>
    <dbReference type="NCBI Taxonomy" id="265156"/>
    <lineage>
        <taxon>Eukaryota</taxon>
        <taxon>Viridiplantae</taxon>
        <taxon>Streptophyta</taxon>
        <taxon>Embryophyta</taxon>
        <taxon>Tracheophyta</taxon>
        <taxon>Spermatophyta</taxon>
        <taxon>Magnoliopsida</taxon>
        <taxon>eudicotyledons</taxon>
        <taxon>Gunneridae</taxon>
        <taxon>Pentapetalae</taxon>
        <taxon>asterids</taxon>
        <taxon>lamiids</taxon>
        <taxon>Lamiales</taxon>
        <taxon>Plantaginaceae</taxon>
        <taxon>Cheloneae</taxon>
        <taxon>Penstemon</taxon>
    </lineage>
</organism>
<feature type="region of interest" description="Disordered" evidence="3">
    <location>
        <begin position="154"/>
        <end position="186"/>
    </location>
</feature>